<gene>
    <name evidence="3 5" type="primary">smpB</name>
    <name evidence="5" type="ORF">DSCA_44970</name>
</gene>
<dbReference type="RefSeq" id="WP_155318505.1">
    <property type="nucleotide sequence ID" value="NZ_AP021874.1"/>
</dbReference>
<dbReference type="KEGG" id="dalk:DSCA_44970"/>
<dbReference type="Proteomes" id="UP000427906">
    <property type="component" value="Chromosome"/>
</dbReference>
<dbReference type="GO" id="GO:0005829">
    <property type="term" value="C:cytosol"/>
    <property type="evidence" value="ECO:0007669"/>
    <property type="project" value="TreeGrafter"/>
</dbReference>
<evidence type="ECO:0000313" key="5">
    <source>
        <dbReference type="EMBL" id="BBO70567.1"/>
    </source>
</evidence>
<dbReference type="PANTHER" id="PTHR30308:SF2">
    <property type="entry name" value="SSRA-BINDING PROTEIN"/>
    <property type="match status" value="1"/>
</dbReference>
<dbReference type="InterPro" id="IPR020081">
    <property type="entry name" value="SsrA-bd_prot_CS"/>
</dbReference>
<dbReference type="Gene3D" id="2.40.280.10">
    <property type="match status" value="1"/>
</dbReference>
<comment type="function">
    <text evidence="3">Required for rescue of stalled ribosomes mediated by trans-translation. Binds to transfer-messenger RNA (tmRNA), required for stable association of tmRNA with ribosomes. tmRNA and SmpB together mimic tRNA shape, replacing the anticodon stem-loop with SmpB. tmRNA is encoded by the ssrA gene; the 2 termini fold to resemble tRNA(Ala) and it encodes a 'tag peptide', a short internal open reading frame. During trans-translation Ala-aminoacylated tmRNA acts like a tRNA, entering the A-site of stalled ribosomes, displacing the stalled mRNA. The ribosome then switches to translate the ORF on the tmRNA; the nascent peptide is terminated with the 'tag peptide' encoded by the tmRNA and targeted for degradation. The ribosome is freed to recommence translation, which seems to be the essential function of trans-translation.</text>
</comment>
<sequence>MEKNHVKLVAENRKARHDYLIEDKYEAGMVLVGTEVKSLRMGKANLKDSYARIKNGEVFVYQMHIGAYPFAYYNNHDPLRPRKLLLHNHEIKKLYGKVNEKGYSLIPLRLYFKAGKAKLSLALARGKQSHDKRETIRRRDQKRELDRERKNNR</sequence>
<dbReference type="HAMAP" id="MF_00023">
    <property type="entry name" value="SmpB"/>
    <property type="match status" value="1"/>
</dbReference>
<proteinExistence type="inferred from homology"/>
<evidence type="ECO:0000256" key="2">
    <source>
        <dbReference type="ARBA" id="ARBA00022884"/>
    </source>
</evidence>
<dbReference type="GO" id="GO:0070930">
    <property type="term" value="P:trans-translation-dependent protein tagging"/>
    <property type="evidence" value="ECO:0007669"/>
    <property type="project" value="TreeGrafter"/>
</dbReference>
<dbReference type="PROSITE" id="PS01317">
    <property type="entry name" value="SSRP"/>
    <property type="match status" value="1"/>
</dbReference>
<comment type="subcellular location">
    <subcellularLocation>
        <location evidence="3">Cytoplasm</location>
    </subcellularLocation>
    <text evidence="3">The tmRNA-SmpB complex associates with stalled 70S ribosomes.</text>
</comment>
<dbReference type="InterPro" id="IPR000037">
    <property type="entry name" value="SsrA-bd_prot"/>
</dbReference>
<dbReference type="GO" id="GO:0070929">
    <property type="term" value="P:trans-translation"/>
    <property type="evidence" value="ECO:0007669"/>
    <property type="project" value="UniProtKB-UniRule"/>
</dbReference>
<organism evidence="5 6">
    <name type="scientific">Desulfosarcina alkanivorans</name>
    <dbReference type="NCBI Taxonomy" id="571177"/>
    <lineage>
        <taxon>Bacteria</taxon>
        <taxon>Pseudomonadati</taxon>
        <taxon>Thermodesulfobacteriota</taxon>
        <taxon>Desulfobacteria</taxon>
        <taxon>Desulfobacterales</taxon>
        <taxon>Desulfosarcinaceae</taxon>
        <taxon>Desulfosarcina</taxon>
    </lineage>
</organism>
<dbReference type="PANTHER" id="PTHR30308">
    <property type="entry name" value="TMRNA-BINDING COMPONENT OF TRANS-TRANSLATION TAGGING COMPLEX"/>
    <property type="match status" value="1"/>
</dbReference>
<comment type="similarity">
    <text evidence="3">Belongs to the SmpB family.</text>
</comment>
<dbReference type="AlphaFoldDB" id="A0A5K7Z192"/>
<feature type="region of interest" description="Disordered" evidence="4">
    <location>
        <begin position="128"/>
        <end position="153"/>
    </location>
</feature>
<dbReference type="NCBIfam" id="TIGR00086">
    <property type="entry name" value="smpB"/>
    <property type="match status" value="1"/>
</dbReference>
<evidence type="ECO:0000313" key="6">
    <source>
        <dbReference type="Proteomes" id="UP000427906"/>
    </source>
</evidence>
<protein>
    <recommendedName>
        <fullName evidence="3">SsrA-binding protein</fullName>
    </recommendedName>
    <alternativeName>
        <fullName evidence="3">Small protein B</fullName>
    </alternativeName>
</protein>
<evidence type="ECO:0000256" key="3">
    <source>
        <dbReference type="HAMAP-Rule" id="MF_00023"/>
    </source>
</evidence>
<dbReference type="SUPFAM" id="SSF74982">
    <property type="entry name" value="Small protein B (SmpB)"/>
    <property type="match status" value="1"/>
</dbReference>
<dbReference type="OrthoDB" id="9805462at2"/>
<dbReference type="Pfam" id="PF01668">
    <property type="entry name" value="SmpB"/>
    <property type="match status" value="1"/>
</dbReference>
<reference evidence="5 6" key="1">
    <citation type="submission" date="2019-11" db="EMBL/GenBank/DDBJ databases">
        <title>Comparative genomics of hydrocarbon-degrading Desulfosarcina strains.</title>
        <authorList>
            <person name="Watanabe M."/>
            <person name="Kojima H."/>
            <person name="Fukui M."/>
        </authorList>
    </citation>
    <scope>NUCLEOTIDE SEQUENCE [LARGE SCALE GENOMIC DNA]</scope>
    <source>
        <strain evidence="5 6">PL12</strain>
    </source>
</reference>
<dbReference type="NCBIfam" id="NF003843">
    <property type="entry name" value="PRK05422.1"/>
    <property type="match status" value="1"/>
</dbReference>
<dbReference type="GO" id="GO:0003723">
    <property type="term" value="F:RNA binding"/>
    <property type="evidence" value="ECO:0007669"/>
    <property type="project" value="UniProtKB-UniRule"/>
</dbReference>
<keyword evidence="2 3" id="KW-0694">RNA-binding</keyword>
<dbReference type="InterPro" id="IPR023620">
    <property type="entry name" value="SmpB"/>
</dbReference>
<keyword evidence="6" id="KW-1185">Reference proteome</keyword>
<evidence type="ECO:0000256" key="1">
    <source>
        <dbReference type="ARBA" id="ARBA00022490"/>
    </source>
</evidence>
<name>A0A5K7Z192_9BACT</name>
<dbReference type="CDD" id="cd09294">
    <property type="entry name" value="SmpB"/>
    <property type="match status" value="1"/>
</dbReference>
<evidence type="ECO:0000256" key="4">
    <source>
        <dbReference type="SAM" id="MobiDB-lite"/>
    </source>
</evidence>
<keyword evidence="1 3" id="KW-0963">Cytoplasm</keyword>
<dbReference type="EMBL" id="AP021874">
    <property type="protein sequence ID" value="BBO70567.1"/>
    <property type="molecule type" value="Genomic_DNA"/>
</dbReference>
<accession>A0A5K7Z192</accession>